<feature type="region of interest" description="Disordered" evidence="9">
    <location>
        <begin position="542"/>
        <end position="639"/>
    </location>
</feature>
<evidence type="ECO:0000259" key="10">
    <source>
        <dbReference type="PROSITE" id="PS50004"/>
    </source>
</evidence>
<feature type="compositionally biased region" description="Basic and acidic residues" evidence="9">
    <location>
        <begin position="158"/>
        <end position="174"/>
    </location>
</feature>
<keyword evidence="5" id="KW-0770">Synapse</keyword>
<feature type="compositionally biased region" description="Polar residues" evidence="9">
    <location>
        <begin position="1999"/>
        <end position="2018"/>
    </location>
</feature>
<feature type="compositionally biased region" description="Low complexity" evidence="9">
    <location>
        <begin position="2121"/>
        <end position="2136"/>
    </location>
</feature>
<feature type="compositionally biased region" description="Low complexity" evidence="9">
    <location>
        <begin position="1981"/>
        <end position="1990"/>
    </location>
</feature>
<dbReference type="Proteomes" id="UP000005203">
    <property type="component" value="Linkage group LG10"/>
</dbReference>
<feature type="region of interest" description="Disordered" evidence="9">
    <location>
        <begin position="2106"/>
        <end position="2137"/>
    </location>
</feature>
<dbReference type="Pfam" id="PF22601">
    <property type="entry name" value="RIM2a_ZnF"/>
    <property type="match status" value="1"/>
</dbReference>
<feature type="region of interest" description="Disordered" evidence="9">
    <location>
        <begin position="1723"/>
        <end position="1780"/>
    </location>
</feature>
<dbReference type="GO" id="GO:0048791">
    <property type="term" value="P:calcium ion-regulated exocytosis of neurotransmitter"/>
    <property type="evidence" value="ECO:0007669"/>
    <property type="project" value="TreeGrafter"/>
</dbReference>
<name>A0A7M7IHN8_APIME</name>
<dbReference type="SMART" id="SM00239">
    <property type="entry name" value="C2"/>
    <property type="match status" value="2"/>
</dbReference>
<organism evidence="13">
    <name type="scientific">Apis mellifera</name>
    <name type="common">Honeybee</name>
    <dbReference type="NCBI Taxonomy" id="7460"/>
    <lineage>
        <taxon>Eukaryota</taxon>
        <taxon>Metazoa</taxon>
        <taxon>Ecdysozoa</taxon>
        <taxon>Arthropoda</taxon>
        <taxon>Hexapoda</taxon>
        <taxon>Insecta</taxon>
        <taxon>Pterygota</taxon>
        <taxon>Neoptera</taxon>
        <taxon>Endopterygota</taxon>
        <taxon>Hymenoptera</taxon>
        <taxon>Apocrita</taxon>
        <taxon>Aculeata</taxon>
        <taxon>Apoidea</taxon>
        <taxon>Anthophila</taxon>
        <taxon>Apidae</taxon>
        <taxon>Apis</taxon>
    </lineage>
</organism>
<dbReference type="InterPro" id="IPR000008">
    <property type="entry name" value="C2_dom"/>
</dbReference>
<feature type="compositionally biased region" description="Basic and acidic residues" evidence="9">
    <location>
        <begin position="1443"/>
        <end position="1471"/>
    </location>
</feature>
<comment type="subcellular location">
    <subcellularLocation>
        <location evidence="6">Synapse</location>
    </subcellularLocation>
</comment>
<accession>A0A7M7IHN8</accession>
<dbReference type="GO" id="GO:0044325">
    <property type="term" value="F:transmembrane transporter binding"/>
    <property type="evidence" value="ECO:0007669"/>
    <property type="project" value="TreeGrafter"/>
</dbReference>
<dbReference type="GO" id="GO:0042391">
    <property type="term" value="P:regulation of membrane potential"/>
    <property type="evidence" value="ECO:0007669"/>
    <property type="project" value="TreeGrafter"/>
</dbReference>
<evidence type="ECO:0000256" key="2">
    <source>
        <dbReference type="ARBA" id="ARBA00022737"/>
    </source>
</evidence>
<dbReference type="GO" id="GO:0008270">
    <property type="term" value="F:zinc ion binding"/>
    <property type="evidence" value="ECO:0007669"/>
    <property type="project" value="UniProtKB-KW"/>
</dbReference>
<dbReference type="GO" id="GO:0042734">
    <property type="term" value="C:presynaptic membrane"/>
    <property type="evidence" value="ECO:0007669"/>
    <property type="project" value="TreeGrafter"/>
</dbReference>
<dbReference type="CTD" id="42150"/>
<dbReference type="CDD" id="cd04031">
    <property type="entry name" value="C2A_RIM1alpha"/>
    <property type="match status" value="1"/>
</dbReference>
<feature type="domain" description="RabBD" evidence="12">
    <location>
        <begin position="4"/>
        <end position="130"/>
    </location>
</feature>
<evidence type="ECO:0000256" key="5">
    <source>
        <dbReference type="ARBA" id="ARBA00023018"/>
    </source>
</evidence>
<feature type="compositionally biased region" description="Low complexity" evidence="9">
    <location>
        <begin position="1365"/>
        <end position="1377"/>
    </location>
</feature>
<feature type="compositionally biased region" description="Basic and acidic residues" evidence="9">
    <location>
        <begin position="1896"/>
        <end position="1906"/>
    </location>
</feature>
<feature type="region of interest" description="Disordered" evidence="9">
    <location>
        <begin position="146"/>
        <end position="174"/>
    </location>
</feature>
<dbReference type="PROSITE" id="PS50916">
    <property type="entry name" value="RABBD"/>
    <property type="match status" value="1"/>
</dbReference>
<dbReference type="InterPro" id="IPR013083">
    <property type="entry name" value="Znf_RING/FYVE/PHD"/>
</dbReference>
<feature type="region of interest" description="Disordered" evidence="9">
    <location>
        <begin position="1279"/>
        <end position="1301"/>
    </location>
</feature>
<dbReference type="Gene3D" id="2.60.40.150">
    <property type="entry name" value="C2 domain"/>
    <property type="match status" value="2"/>
</dbReference>
<sequence length="2318" mass="261359">MAAVPDMSHLTPEERSTIEEVIIRQKQEEEKENEIMRRKQDEVKILEERIRACSEKHKKAGVELHATCHICLKTKFADGVGHICNYCSIRCCARCGGKVTLRSTKVIWVCILCRKKQELLSKTGQWITKAGLAAGDNAMVRRMQDMQVGGPPGLVDQTQDKRPKLERAHSAAEKENLPLLLSSGSLLRRQYSQQEQGPGRRLPTSDSGVDMSVSPHSRSLPTPHIVAPSHQAQQPPRHPDAYAEDDPNLYRGEIDGLMKQQNYQQRQRPIYPDQNTDLAMTYQPMVEAGPPRSAVHPPQQHSVHQTQSAHPPQSVGQSGGLQPQRSFSSSEEERSTPECASDEPDESEKELYDARREKPSVLVTSPGSPDFHARGHARHLRHASSNANVGGNLQVKLSFDPVALRLIVTLICAAGLTPRSNGQPRNPYAKIFLLPDKSEKSKRRTKTLANTNDPKWNQTFVYEGIRRVSELRKRALEITVWDYGKYDTNDFLGEVVLELGAARFDEEAEWHPLTGHSEHRHIGYYQEPDDMVITPVDCHLSPPSTTSRLSDSDTSECDITDCDGSREQRRTADGASISSIGSSSRFHNMPSNYKRHYSSPPPERELCMDGEHRSRRDMSPQGRKRALIRDQPASISGYQTYRKDDIHRGMMSHRSHSAAPMDSPSLRYRGRSQSPTGHRSLSPPEHRSMPYSHGFVPPRFSSRSATATPTGSPKKRQLPLIPSALKERAAQDLEERARFMRHRSRQVHTYRSTGMGGWERHYSGLSDSDLLSIDHDPLSLPHSHAYRMHRPRRGGHLSPDKDVLGDLGDSDMESVASVTSSAFSTQSERPRGSRGLIPTVKNVLIPGVISPMPLPPRRNRRRHRLRVPCSECHCPNNNPTKPRSNNPSKHNPTPHPLVRSKSAVVRSLYRKMRTPFTRSQTVDENMLRYYSPETSEYSVSEGYMLKPEELTGSSKKRIPEIYVEDCLQVDFNDRLIEKFRDRYSSPYQLEAGTRRRSRSWQDRGGRGAKSRHHLFSRGLHDVTDDLGIRNLDVSLRPRRSFLFSKARSFDYDVLHDTYADRYAGFGLGAGMLSRRAKSFEYDTISSNIFSDDSLRTARRKLKKNLAINDAGYGDKIPALGDQSKSYFDSNGDEKVPKILLDREKNYDYMLKQDRKPFYGYDSEFSCGETEIYVPRFDEQGGVEAGGGTVPVVKPYRSSYELSEENSFSSDDQTIGFLDRDPTLLLGPRQDPTKRKYTASTFQIDPPTFARDVSEKRTRSVDTDNEHIYCSIDEASVDKYRGRDRKKKIPRSSSARGGIVPDFEARYDGERRRTAIEARSPSRGRAKSGESYLENGGYDGYVEWDVEAYEDEGFIDRGNIADDYEQQQQQQQRQQQQQQRRRRRRRRMYEDYEDENAARSDAAIEAYEDDYYGGRGEERGEDGGRGGRKRRPSQYVDGEYATDGDYRDYRSAEEYDYEAHSGPEYGRADHAAYQENTFPRRRRRRSRREPVCREASSTGIYENFEAAYGGRDVERPNEAALLAVPTFSESKRMMLQRAESTPILRSDEELSSSERAERARRLLHRRKRNTSCPEARELRYYEASRRKGGEEEEEEERRTKLVLDSDEDFGSMETVVCADCFRERGGGGGGTMGIGSVYKDVEQVTRESRYDYENVATESRGERYAGSYGEPPPPPSRTGRGGVSEYRVIRRKTSCPECRELAMSGCQELGRSGWLARKVEERRPSIESRHRYYRRRNSSCPEARDLELLEKREEQERHGQQAQRHPSQQQAQQQGSKRNVAISDTLEYYEYSMESESQCSENCGFGPCDPRRPRNRAPHPGNANSSLFDSQTATSDTAKNYHPRAVDHHETSRNTKSSPRDNYDDSAVATPSLSSSIRRHSRKKTVADDASTAAVNRQRDDGRDRRSSSMPESSEYTGQSGSYEKPSRSQPPDSEHDDRKRGQFTRSLSNTDAPQDEKVDGSLSDTAIGLNVEDSSRRGRKSSPGSKSGSGSSSGGGSAVQYQSGLGKKSNSTSQLSATDSERLTHRGTRSFAGFLAWDHPYHRISKLNPTTQVDEVFLFLRECSVGGVFVGSGVAEARAGLSSRKRNSTPSSIQRSEEIVPYQRFESGKQSGSVASDTAGSLNSISSSEGSSWSPSLRMSGETGQLRDFIEDLGPGQVVGRQALGARCLGEIQLSLSQKKGFLEVEVIRAKDLKPKQGTKAIPASYVKVYLVNGKKCIAKAKTTAARKTLDPFYQQSLAFRENCRGCILQVTVWGDYGRLEGKKVFMGIAQIVLDELNLNEMVFGWYKLFGNISLVSGPPSLALSRRSSATSLESFKI</sequence>
<dbReference type="Gene3D" id="3.30.40.10">
    <property type="entry name" value="Zinc/RING finger domain, C3HC4 (zinc finger)"/>
    <property type="match status" value="1"/>
</dbReference>
<feature type="region of interest" description="Disordered" evidence="9">
    <location>
        <begin position="287"/>
        <end position="377"/>
    </location>
</feature>
<feature type="compositionally biased region" description="Polar residues" evidence="9">
    <location>
        <begin position="1821"/>
        <end position="1837"/>
    </location>
</feature>
<dbReference type="FunFam" id="2.60.40.150:FF:000188">
    <property type="entry name" value="Uncharacterized protein, isoform D"/>
    <property type="match status" value="1"/>
</dbReference>
<protein>
    <submittedName>
        <fullName evidence="15">Uncharacterized protein LOC410001 isoform X17</fullName>
    </submittedName>
</protein>
<dbReference type="GO" id="GO:0048167">
    <property type="term" value="P:regulation of synaptic plasticity"/>
    <property type="evidence" value="ECO:0007669"/>
    <property type="project" value="TreeGrafter"/>
</dbReference>
<dbReference type="FunFam" id="3.30.40.10:FF:000453">
    <property type="entry name" value="Uncharacterized protein, isoform D"/>
    <property type="match status" value="1"/>
</dbReference>
<proteinExistence type="predicted"/>
<keyword evidence="3 7" id="KW-0863">Zinc-finger</keyword>
<feature type="domain" description="C2" evidence="10">
    <location>
        <begin position="2168"/>
        <end position="2287"/>
    </location>
</feature>
<feature type="region of interest" description="Disordered" evidence="9">
    <location>
        <begin position="789"/>
        <end position="836"/>
    </location>
</feature>
<feature type="coiled-coil region" evidence="8">
    <location>
        <begin position="29"/>
        <end position="56"/>
    </location>
</feature>
<evidence type="ECO:0000256" key="9">
    <source>
        <dbReference type="SAM" id="MobiDB-lite"/>
    </source>
</evidence>
<reference evidence="13" key="1">
    <citation type="submission" date="2021-01" db="UniProtKB">
        <authorList>
            <consortium name="EnsemblMetazoa"/>
        </authorList>
    </citation>
    <scope>IDENTIFICATION</scope>
    <source>
        <strain evidence="13">DH4</strain>
    </source>
</reference>
<evidence type="ECO:0000256" key="8">
    <source>
        <dbReference type="SAM" id="Coils"/>
    </source>
</evidence>
<keyword evidence="14" id="KW-1185">Reference proteome</keyword>
<feature type="compositionally biased region" description="Low complexity" evidence="9">
    <location>
        <begin position="814"/>
        <end position="827"/>
    </location>
</feature>
<dbReference type="PANTHER" id="PTHR12157:SF21">
    <property type="entry name" value="RAB3 INTERACTING MOLECULE, ISOFORM F"/>
    <property type="match status" value="1"/>
</dbReference>
<feature type="region of interest" description="Disordered" evidence="9">
    <location>
        <begin position="869"/>
        <end position="897"/>
    </location>
</feature>
<reference evidence="15" key="2">
    <citation type="submission" date="2025-04" db="UniProtKB">
        <authorList>
            <consortium name="RefSeq"/>
        </authorList>
    </citation>
    <scope>IDENTIFICATION</scope>
    <source>
        <strain evidence="15">DH4</strain>
        <tissue evidence="15">Whole body</tissue>
    </source>
</reference>
<keyword evidence="4" id="KW-0862">Zinc</keyword>
<dbReference type="GO" id="GO:0050806">
    <property type="term" value="P:positive regulation of synaptic transmission"/>
    <property type="evidence" value="ECO:0007669"/>
    <property type="project" value="TreeGrafter"/>
</dbReference>
<feature type="region of interest" description="Disordered" evidence="9">
    <location>
        <begin position="1796"/>
        <end position="2024"/>
    </location>
</feature>
<feature type="compositionally biased region" description="Basic and acidic residues" evidence="9">
    <location>
        <begin position="1414"/>
        <end position="1424"/>
    </location>
</feature>
<feature type="region of interest" description="Disordered" evidence="9">
    <location>
        <begin position="652"/>
        <end position="717"/>
    </location>
</feature>
<feature type="domain" description="C2" evidence="10">
    <location>
        <begin position="389"/>
        <end position="515"/>
    </location>
</feature>
<dbReference type="GO" id="GO:0048788">
    <property type="term" value="C:cytoskeleton of presynaptic active zone"/>
    <property type="evidence" value="ECO:0007669"/>
    <property type="project" value="TreeGrafter"/>
</dbReference>
<gene>
    <name evidence="15" type="primary">LOC410001</name>
</gene>
<evidence type="ECO:0000256" key="1">
    <source>
        <dbReference type="ARBA" id="ARBA00022723"/>
    </source>
</evidence>
<dbReference type="GO" id="GO:0006886">
    <property type="term" value="P:intracellular protein transport"/>
    <property type="evidence" value="ECO:0007669"/>
    <property type="project" value="InterPro"/>
</dbReference>
<feature type="compositionally biased region" description="Polar residues" evidence="9">
    <location>
        <begin position="1909"/>
        <end position="1931"/>
    </location>
</feature>
<feature type="domain" description="FYVE-type" evidence="11">
    <location>
        <begin position="68"/>
        <end position="118"/>
    </location>
</feature>
<feature type="compositionally biased region" description="Basic and acidic residues" evidence="9">
    <location>
        <begin position="1843"/>
        <end position="1862"/>
    </location>
</feature>
<dbReference type="InterPro" id="IPR054386">
    <property type="entry name" value="RIM_Znf"/>
</dbReference>
<evidence type="ECO:0000259" key="11">
    <source>
        <dbReference type="PROSITE" id="PS50178"/>
    </source>
</evidence>
<dbReference type="EnsemblMetazoa" id="XM_016914351">
    <property type="protein sequence ID" value="XP_016769840"/>
    <property type="gene ID" value="LOC410001"/>
</dbReference>
<feature type="compositionally biased region" description="Basic and acidic residues" evidence="9">
    <location>
        <begin position="349"/>
        <end position="359"/>
    </location>
</feature>
<feature type="compositionally biased region" description="Basic and acidic residues" evidence="9">
    <location>
        <begin position="602"/>
        <end position="618"/>
    </location>
</feature>
<feature type="compositionally biased region" description="Polar residues" evidence="9">
    <location>
        <begin position="1943"/>
        <end position="1952"/>
    </location>
</feature>
<feature type="region of interest" description="Disordered" evidence="9">
    <location>
        <begin position="190"/>
        <end position="249"/>
    </location>
</feature>
<dbReference type="InterPro" id="IPR017455">
    <property type="entry name" value="Znf_FYVE-rel"/>
</dbReference>
<feature type="compositionally biased region" description="Polar residues" evidence="9">
    <location>
        <begin position="2108"/>
        <end position="2120"/>
    </location>
</feature>
<evidence type="ECO:0000313" key="14">
    <source>
        <dbReference type="Proteomes" id="UP000005203"/>
    </source>
</evidence>
<dbReference type="InterPro" id="IPR035892">
    <property type="entry name" value="C2_domain_sf"/>
</dbReference>
<dbReference type="GO" id="GO:0031267">
    <property type="term" value="F:small GTPase binding"/>
    <property type="evidence" value="ECO:0007669"/>
    <property type="project" value="InterPro"/>
</dbReference>
<feature type="region of interest" description="Disordered" evidence="9">
    <location>
        <begin position="1363"/>
        <end position="1494"/>
    </location>
</feature>
<evidence type="ECO:0000256" key="3">
    <source>
        <dbReference type="ARBA" id="ARBA00022771"/>
    </source>
</evidence>
<dbReference type="RefSeq" id="XP_016769840.2">
    <property type="nucleotide sequence ID" value="XM_016914351.2"/>
</dbReference>
<feature type="compositionally biased region" description="Basic and acidic residues" evidence="9">
    <location>
        <begin position="1741"/>
        <end position="1758"/>
    </location>
</feature>
<dbReference type="InterPro" id="IPR011011">
    <property type="entry name" value="Znf_FYVE_PHD"/>
</dbReference>
<keyword evidence="8" id="KW-0175">Coiled coil</keyword>
<dbReference type="Pfam" id="PF00168">
    <property type="entry name" value="C2"/>
    <property type="match status" value="2"/>
</dbReference>
<feature type="compositionally biased region" description="Basic and acidic residues" evidence="9">
    <location>
        <begin position="563"/>
        <end position="572"/>
    </location>
</feature>
<feature type="compositionally biased region" description="Polar residues" evidence="9">
    <location>
        <begin position="875"/>
        <end position="891"/>
    </location>
</feature>
<dbReference type="PANTHER" id="PTHR12157">
    <property type="entry name" value="REGULATING SYNAPTIC MEMBRANE EXOCYTOSIS PROTEIN"/>
    <property type="match status" value="1"/>
</dbReference>
<evidence type="ECO:0000256" key="4">
    <source>
        <dbReference type="ARBA" id="ARBA00022833"/>
    </source>
</evidence>
<evidence type="ECO:0000313" key="15">
    <source>
        <dbReference type="RefSeq" id="XP_016769840.2"/>
    </source>
</evidence>
<feature type="compositionally biased region" description="Low complexity" evidence="9">
    <location>
        <begin position="1759"/>
        <end position="1775"/>
    </location>
</feature>
<dbReference type="InterPro" id="IPR039032">
    <property type="entry name" value="Rim-like"/>
</dbReference>
<dbReference type="GeneID" id="410001"/>
<keyword evidence="2" id="KW-0677">Repeat</keyword>
<dbReference type="PROSITE" id="PS50178">
    <property type="entry name" value="ZF_FYVE"/>
    <property type="match status" value="1"/>
</dbReference>
<keyword evidence="1" id="KW-0479">Metal-binding</keyword>
<feature type="region of interest" description="Disordered" evidence="9">
    <location>
        <begin position="1648"/>
        <end position="1684"/>
    </location>
</feature>
<dbReference type="SUPFAM" id="SSF57903">
    <property type="entry name" value="FYVE/PHD zinc finger"/>
    <property type="match status" value="1"/>
</dbReference>
<evidence type="ECO:0000259" key="12">
    <source>
        <dbReference type="PROSITE" id="PS50916"/>
    </source>
</evidence>
<dbReference type="OrthoDB" id="420032at2759"/>
<feature type="compositionally biased region" description="Polar residues" evidence="9">
    <location>
        <begin position="701"/>
        <end position="711"/>
    </location>
</feature>
<accession>A0A8B7KNG7</accession>
<dbReference type="PROSITE" id="PS50004">
    <property type="entry name" value="C2"/>
    <property type="match status" value="2"/>
</dbReference>
<evidence type="ECO:0000256" key="6">
    <source>
        <dbReference type="ARBA" id="ARBA00034103"/>
    </source>
</evidence>
<dbReference type="InterPro" id="IPR010911">
    <property type="entry name" value="Rab_BD"/>
</dbReference>
<feature type="compositionally biased region" description="Polar residues" evidence="9">
    <location>
        <begin position="299"/>
        <end position="324"/>
    </location>
</feature>
<evidence type="ECO:0000313" key="13">
    <source>
        <dbReference type="EnsemblMetazoa" id="XP_016769840"/>
    </source>
</evidence>
<dbReference type="SUPFAM" id="SSF49562">
    <property type="entry name" value="C2 domain (Calcium/lipid-binding domain, CaLB)"/>
    <property type="match status" value="2"/>
</dbReference>
<evidence type="ECO:0000256" key="7">
    <source>
        <dbReference type="PROSITE-ProRule" id="PRU00091"/>
    </source>
</evidence>